<dbReference type="CDD" id="cd01942">
    <property type="entry name" value="ribokinase_group_A"/>
    <property type="match status" value="1"/>
</dbReference>
<proteinExistence type="predicted"/>
<evidence type="ECO:0000313" key="4">
    <source>
        <dbReference type="EMBL" id="SDL11501.1"/>
    </source>
</evidence>
<dbReference type="Pfam" id="PF00294">
    <property type="entry name" value="PfkB"/>
    <property type="match status" value="1"/>
</dbReference>
<dbReference type="InterPro" id="IPR029056">
    <property type="entry name" value="Ribokinase-like"/>
</dbReference>
<accession>A0A1G9HER0</accession>
<dbReference type="PANTHER" id="PTHR10584:SF166">
    <property type="entry name" value="RIBOKINASE"/>
    <property type="match status" value="1"/>
</dbReference>
<gene>
    <name evidence="4" type="ORF">SAMN05660337_2133</name>
</gene>
<dbReference type="STRING" id="246191.SAMN05660337_2133"/>
<evidence type="ECO:0000256" key="1">
    <source>
        <dbReference type="ARBA" id="ARBA00022679"/>
    </source>
</evidence>
<sequence>MQILVSGSIAYDRIMSFPGSFSDHIIPEKIHMLNISLLVDGLDEKFGGTAGNIAYALSLFSEKPVILGTVGKDFDVYEQWLTKHGVALDGVKRIDSDFTAGAYITTDKSNNQITWFNLGAMKYSCDYDFSAVDTENTLAIVSPGNLDDMQNFPETYRQKGISFIFDPGQNIPAFSGEQLLGMIKGCKILVANDYELEMIMKSTEKTRAELMELCESIIVTLGEKGCLVVEKDGETAVPAAKASVVEDPTGAGDAFRAGLIKGLSLGKTLVESAHIGAVSAVYCVEKLGTQEHSYTEDEFWARYKSSFGEI</sequence>
<dbReference type="RefSeq" id="WP_092160914.1">
    <property type="nucleotide sequence ID" value="NZ_FNGA01000003.1"/>
</dbReference>
<dbReference type="OrthoDB" id="9779730at2"/>
<dbReference type="PANTHER" id="PTHR10584">
    <property type="entry name" value="SUGAR KINASE"/>
    <property type="match status" value="1"/>
</dbReference>
<dbReference type="InterPro" id="IPR011611">
    <property type="entry name" value="PfkB_dom"/>
</dbReference>
<evidence type="ECO:0000256" key="2">
    <source>
        <dbReference type="ARBA" id="ARBA00022777"/>
    </source>
</evidence>
<evidence type="ECO:0000313" key="5">
    <source>
        <dbReference type="Proteomes" id="UP000199053"/>
    </source>
</evidence>
<keyword evidence="5" id="KW-1185">Reference proteome</keyword>
<dbReference type="PROSITE" id="PS00584">
    <property type="entry name" value="PFKB_KINASES_2"/>
    <property type="match status" value="1"/>
</dbReference>
<dbReference type="Proteomes" id="UP000199053">
    <property type="component" value="Unassembled WGS sequence"/>
</dbReference>
<dbReference type="EMBL" id="FNGA01000003">
    <property type="protein sequence ID" value="SDL11501.1"/>
    <property type="molecule type" value="Genomic_DNA"/>
</dbReference>
<name>A0A1G9HER0_9BACT</name>
<dbReference type="SUPFAM" id="SSF53613">
    <property type="entry name" value="Ribokinase-like"/>
    <property type="match status" value="1"/>
</dbReference>
<dbReference type="Gene3D" id="3.40.1190.20">
    <property type="match status" value="1"/>
</dbReference>
<dbReference type="InterPro" id="IPR002173">
    <property type="entry name" value="Carboh/pur_kinase_PfkB_CS"/>
</dbReference>
<dbReference type="GO" id="GO:0016301">
    <property type="term" value="F:kinase activity"/>
    <property type="evidence" value="ECO:0007669"/>
    <property type="project" value="UniProtKB-KW"/>
</dbReference>
<keyword evidence="2 4" id="KW-0418">Kinase</keyword>
<keyword evidence="1" id="KW-0808">Transferase</keyword>
<dbReference type="AlphaFoldDB" id="A0A1G9HER0"/>
<protein>
    <submittedName>
        <fullName evidence="4">Adenosine kinase</fullName>
    </submittedName>
</protein>
<feature type="domain" description="Carbohydrate kinase PfkB" evidence="3">
    <location>
        <begin position="38"/>
        <end position="291"/>
    </location>
</feature>
<dbReference type="PROSITE" id="PS00583">
    <property type="entry name" value="PFKB_KINASES_1"/>
    <property type="match status" value="1"/>
</dbReference>
<evidence type="ECO:0000259" key="3">
    <source>
        <dbReference type="Pfam" id="PF00294"/>
    </source>
</evidence>
<reference evidence="5" key="1">
    <citation type="submission" date="2016-10" db="EMBL/GenBank/DDBJ databases">
        <authorList>
            <person name="Varghese N."/>
            <person name="Submissions S."/>
        </authorList>
    </citation>
    <scope>NUCLEOTIDE SEQUENCE [LARGE SCALE GENOMIC DNA]</scope>
    <source>
        <strain evidence="5">DSM 16995</strain>
    </source>
</reference>
<organism evidence="4 5">
    <name type="scientific">Maridesulfovibrio ferrireducens</name>
    <dbReference type="NCBI Taxonomy" id="246191"/>
    <lineage>
        <taxon>Bacteria</taxon>
        <taxon>Pseudomonadati</taxon>
        <taxon>Thermodesulfobacteriota</taxon>
        <taxon>Desulfovibrionia</taxon>
        <taxon>Desulfovibrionales</taxon>
        <taxon>Desulfovibrionaceae</taxon>
        <taxon>Maridesulfovibrio</taxon>
    </lineage>
</organism>